<reference evidence="1 2" key="1">
    <citation type="journal article" date="2018" name="Sci. Rep.">
        <title>Genomic signatures of local adaptation to the degree of environmental predictability in rotifers.</title>
        <authorList>
            <person name="Franch-Gras L."/>
            <person name="Hahn C."/>
            <person name="Garcia-Roger E.M."/>
            <person name="Carmona M.J."/>
            <person name="Serra M."/>
            <person name="Gomez A."/>
        </authorList>
    </citation>
    <scope>NUCLEOTIDE SEQUENCE [LARGE SCALE GENOMIC DNA]</scope>
    <source>
        <strain evidence="1">HYR1</strain>
    </source>
</reference>
<keyword evidence="2" id="KW-1185">Reference proteome</keyword>
<name>A0A3M7PWU8_BRAPC</name>
<protein>
    <submittedName>
        <fullName evidence="1">Uncharacterized protein</fullName>
    </submittedName>
</protein>
<evidence type="ECO:0000313" key="1">
    <source>
        <dbReference type="EMBL" id="RNA03211.1"/>
    </source>
</evidence>
<sequence length="118" mass="13666">MLVFHVKDVKTGFVEIVFQRVSNKIIHFIVQTPFFYYSDMSLTWTLNFSGFGVNVEATKVGWLFLIRAQNCSKAVPIGFFKVKFVLCLYVHCKVFHREACPNQIVITCHVIVVKNFEV</sequence>
<dbReference type="AlphaFoldDB" id="A0A3M7PWU8"/>
<proteinExistence type="predicted"/>
<comment type="caution">
    <text evidence="1">The sequence shown here is derived from an EMBL/GenBank/DDBJ whole genome shotgun (WGS) entry which is preliminary data.</text>
</comment>
<feature type="non-terminal residue" evidence="1">
    <location>
        <position position="118"/>
    </location>
</feature>
<evidence type="ECO:0000313" key="2">
    <source>
        <dbReference type="Proteomes" id="UP000276133"/>
    </source>
</evidence>
<dbReference type="Proteomes" id="UP000276133">
    <property type="component" value="Unassembled WGS sequence"/>
</dbReference>
<accession>A0A3M7PWU8</accession>
<organism evidence="1 2">
    <name type="scientific">Brachionus plicatilis</name>
    <name type="common">Marine rotifer</name>
    <name type="synonym">Brachionus muelleri</name>
    <dbReference type="NCBI Taxonomy" id="10195"/>
    <lineage>
        <taxon>Eukaryota</taxon>
        <taxon>Metazoa</taxon>
        <taxon>Spiralia</taxon>
        <taxon>Gnathifera</taxon>
        <taxon>Rotifera</taxon>
        <taxon>Eurotatoria</taxon>
        <taxon>Monogononta</taxon>
        <taxon>Pseudotrocha</taxon>
        <taxon>Ploima</taxon>
        <taxon>Brachionidae</taxon>
        <taxon>Brachionus</taxon>
    </lineage>
</organism>
<dbReference type="EMBL" id="REGN01008587">
    <property type="protein sequence ID" value="RNA03211.1"/>
    <property type="molecule type" value="Genomic_DNA"/>
</dbReference>
<gene>
    <name evidence="1" type="ORF">BpHYR1_031121</name>
</gene>